<proteinExistence type="inferred from homology"/>
<dbReference type="GO" id="GO:0000981">
    <property type="term" value="F:DNA-binding transcription factor activity, RNA polymerase II-specific"/>
    <property type="evidence" value="ECO:0007669"/>
    <property type="project" value="TreeGrafter"/>
</dbReference>
<evidence type="ECO:0000256" key="4">
    <source>
        <dbReference type="ARBA" id="ARBA00023163"/>
    </source>
</evidence>
<accession>A0A6N2AG41</accession>
<evidence type="ECO:0000313" key="10">
    <source>
        <dbReference type="EMBL" id="TMW80690.1"/>
    </source>
</evidence>
<keyword evidence="2" id="KW-0805">Transcription regulation</keyword>
<evidence type="ECO:0000256" key="3">
    <source>
        <dbReference type="ARBA" id="ARBA00023125"/>
    </source>
</evidence>
<dbReference type="FunFam" id="1.10.20.10:FF:000062">
    <property type="entry name" value="Nuclear transcription factor Y subunit C"/>
    <property type="match status" value="1"/>
</dbReference>
<dbReference type="Pfam" id="PF00808">
    <property type="entry name" value="CBFD_NFYB_HMF"/>
    <property type="match status" value="1"/>
</dbReference>
<comment type="subcellular location">
    <subcellularLocation>
        <location evidence="1">Nucleus</location>
    </subcellularLocation>
</comment>
<dbReference type="InterPro" id="IPR050568">
    <property type="entry name" value="Transcr_DNA_Rep_Reg"/>
</dbReference>
<evidence type="ECO:0000256" key="6">
    <source>
        <dbReference type="ARBA" id="ARBA00025911"/>
    </source>
</evidence>
<dbReference type="CDD" id="cd22908">
    <property type="entry name" value="HFD_NFYC-like"/>
    <property type="match status" value="1"/>
</dbReference>
<evidence type="ECO:0000256" key="1">
    <source>
        <dbReference type="ARBA" id="ARBA00004123"/>
    </source>
</evidence>
<dbReference type="PANTHER" id="PTHR10252:SF8">
    <property type="entry name" value="NUCLEAR TRANSCRIPTION FACTOR Y SUBUNIT GAMMA"/>
    <property type="match status" value="1"/>
</dbReference>
<reference evidence="10" key="1">
    <citation type="submission" date="2019-05" db="EMBL/GenBank/DDBJ databases">
        <title>The de novo reference genome and transcriptome assemblies of the wild tomato species Solanum chilense.</title>
        <authorList>
            <person name="Stam R."/>
            <person name="Nosenko T."/>
            <person name="Hoerger A.C."/>
            <person name="Stephan W."/>
            <person name="Seidel M.A."/>
            <person name="Kuhn J.M.M."/>
            <person name="Haberer G."/>
            <person name="Tellier A."/>
        </authorList>
    </citation>
    <scope>NUCLEOTIDE SEQUENCE</scope>
    <source>
        <tissue evidence="10">Mature leaves</tissue>
    </source>
</reference>
<dbReference type="Gene3D" id="1.10.20.10">
    <property type="entry name" value="Histone, subunit A"/>
    <property type="match status" value="1"/>
</dbReference>
<dbReference type="GO" id="GO:0005634">
    <property type="term" value="C:nucleus"/>
    <property type="evidence" value="ECO:0007669"/>
    <property type="project" value="UniProtKB-SubCell"/>
</dbReference>
<keyword evidence="5" id="KW-0539">Nucleus</keyword>
<evidence type="ECO:0000256" key="5">
    <source>
        <dbReference type="ARBA" id="ARBA00023242"/>
    </source>
</evidence>
<keyword evidence="3" id="KW-0238">DNA-binding</keyword>
<comment type="subunit">
    <text evidence="6">Heterotrimeric transcription factor composed of three components, NF-YA, NF-YB and NF-YC. NF-YB and NF-YC must interact and dimerize for NF-YA association and DNA binding.</text>
</comment>
<evidence type="ECO:0000256" key="7">
    <source>
        <dbReference type="ARBA" id="ARBA00038129"/>
    </source>
</evidence>
<dbReference type="InterPro" id="IPR003958">
    <property type="entry name" value="CBFA_NFYB_domain"/>
</dbReference>
<gene>
    <name evidence="10" type="ORF">EJD97_016610</name>
</gene>
<name>A0A6N2AG41_SOLCI</name>
<keyword evidence="4" id="KW-0804">Transcription</keyword>
<dbReference type="GO" id="GO:0046982">
    <property type="term" value="F:protein heterodimerization activity"/>
    <property type="evidence" value="ECO:0007669"/>
    <property type="project" value="InterPro"/>
</dbReference>
<comment type="similarity">
    <text evidence="7">Belongs to the NFYC/HAP5 subunit family.</text>
</comment>
<comment type="caution">
    <text evidence="10">The sequence shown here is derived from an EMBL/GenBank/DDBJ whole genome shotgun (WGS) entry which is preliminary data.</text>
</comment>
<dbReference type="InterPro" id="IPR009072">
    <property type="entry name" value="Histone-fold"/>
</dbReference>
<feature type="domain" description="Transcription factor CBF/NF-Y/archaeal histone" evidence="9">
    <location>
        <begin position="75"/>
        <end position="132"/>
    </location>
</feature>
<evidence type="ECO:0000256" key="8">
    <source>
        <dbReference type="ARBA" id="ARBA00059992"/>
    </source>
</evidence>
<evidence type="ECO:0000256" key="2">
    <source>
        <dbReference type="ARBA" id="ARBA00023015"/>
    </source>
</evidence>
<dbReference type="PANTHER" id="PTHR10252">
    <property type="entry name" value="HISTONE-LIKE TRANSCRIPTION FACTOR CCAAT-RELATED"/>
    <property type="match status" value="1"/>
</dbReference>
<evidence type="ECO:0000259" key="9">
    <source>
        <dbReference type="Pfam" id="PF00808"/>
    </source>
</evidence>
<dbReference type="SUPFAM" id="SSF47113">
    <property type="entry name" value="Histone-fold"/>
    <property type="match status" value="1"/>
</dbReference>
<dbReference type="GO" id="GO:0000978">
    <property type="term" value="F:RNA polymerase II cis-regulatory region sequence-specific DNA binding"/>
    <property type="evidence" value="ECO:0007669"/>
    <property type="project" value="TreeGrafter"/>
</dbReference>
<protein>
    <recommendedName>
        <fullName evidence="9">Transcription factor CBF/NF-Y/archaeal histone domain-containing protein</fullName>
    </recommendedName>
</protein>
<organism evidence="10">
    <name type="scientific">Solanum chilense</name>
    <name type="common">Tomato</name>
    <name type="synonym">Lycopersicon chilense</name>
    <dbReference type="NCBI Taxonomy" id="4083"/>
    <lineage>
        <taxon>Eukaryota</taxon>
        <taxon>Viridiplantae</taxon>
        <taxon>Streptophyta</taxon>
        <taxon>Embryophyta</taxon>
        <taxon>Tracheophyta</taxon>
        <taxon>Spermatophyta</taxon>
        <taxon>Magnoliopsida</taxon>
        <taxon>eudicotyledons</taxon>
        <taxon>Gunneridae</taxon>
        <taxon>Pentapetalae</taxon>
        <taxon>asterids</taxon>
        <taxon>lamiids</taxon>
        <taxon>Solanales</taxon>
        <taxon>Solanaceae</taxon>
        <taxon>Solanoideae</taxon>
        <taxon>Solaneae</taxon>
        <taxon>Solanum</taxon>
        <taxon>Solanum subgen. Lycopersicon</taxon>
    </lineage>
</organism>
<comment type="function">
    <text evidence="8">Stimulates the transcription of various genes by recognizing and binding to a CCAAT motif in promoters.</text>
</comment>
<dbReference type="EMBL" id="RXGB01043844">
    <property type="protein sequence ID" value="TMW80690.1"/>
    <property type="molecule type" value="Genomic_DNA"/>
</dbReference>
<dbReference type="AlphaFoldDB" id="A0A6N2AG41"/>
<sequence>MASHSDPVAANAEVAAAVNAEAAAAAVNAEAVAVAEATAQPIVNANDYLLQQQLQLFWAAQLQEIMQIRDFRDHSLPISRMKKIMKLDKKVCMISAESPVLLAKACELFIQELTHRSWLKAQECQRRTLKKIDFFTIEEEAPTYVPGMLGNIPNRIPYCYSPMGPPTPPMVPLAPSIGPPAPSMGPPAPSMPAPPRGIMGRRAMPWVAPSMHVPTPLYPRQFGWYAAGGNPYATGGSSGQGSGHPQR</sequence>